<comment type="caution">
    <text evidence="1">The sequence shown here is derived from an EMBL/GenBank/DDBJ whole genome shotgun (WGS) entry which is preliminary data.</text>
</comment>
<gene>
    <name evidence="1" type="ORF">Z043_116049</name>
</gene>
<dbReference type="AlphaFoldDB" id="A0A0P7WV18"/>
<evidence type="ECO:0000313" key="1">
    <source>
        <dbReference type="EMBL" id="KPP65531.1"/>
    </source>
</evidence>
<name>A0A0P7WV18_SCLFO</name>
<protein>
    <submittedName>
        <fullName evidence="1">Uncharacterized protein</fullName>
    </submittedName>
</protein>
<evidence type="ECO:0000313" key="2">
    <source>
        <dbReference type="Proteomes" id="UP000034805"/>
    </source>
</evidence>
<sequence length="77" mass="9104">MLRTSTCWQPVVGKPQLSVLRIPTTNPKNRGELLGQRRKRMTMTFWGMETQTKQSCWLVRRKVPLFGLLNIIKRFLM</sequence>
<dbReference type="EMBL" id="JARO02006250">
    <property type="protein sequence ID" value="KPP65531.1"/>
    <property type="molecule type" value="Genomic_DNA"/>
</dbReference>
<reference evidence="1 2" key="1">
    <citation type="submission" date="2015-08" db="EMBL/GenBank/DDBJ databases">
        <title>The genome of the Asian arowana (Scleropages formosus).</title>
        <authorList>
            <person name="Tan M.H."/>
            <person name="Gan H.M."/>
            <person name="Croft L.J."/>
            <person name="Austin C.M."/>
        </authorList>
    </citation>
    <scope>NUCLEOTIDE SEQUENCE [LARGE SCALE GENOMIC DNA]</scope>
    <source>
        <strain evidence="1">Aro1</strain>
    </source>
</reference>
<organism evidence="1 2">
    <name type="scientific">Scleropages formosus</name>
    <name type="common">Asian bonytongue</name>
    <name type="synonym">Osteoglossum formosum</name>
    <dbReference type="NCBI Taxonomy" id="113540"/>
    <lineage>
        <taxon>Eukaryota</taxon>
        <taxon>Metazoa</taxon>
        <taxon>Chordata</taxon>
        <taxon>Craniata</taxon>
        <taxon>Vertebrata</taxon>
        <taxon>Euteleostomi</taxon>
        <taxon>Actinopterygii</taxon>
        <taxon>Neopterygii</taxon>
        <taxon>Teleostei</taxon>
        <taxon>Osteoglossocephala</taxon>
        <taxon>Osteoglossomorpha</taxon>
        <taxon>Osteoglossiformes</taxon>
        <taxon>Osteoglossidae</taxon>
        <taxon>Scleropages</taxon>
    </lineage>
</organism>
<proteinExistence type="predicted"/>
<dbReference type="Proteomes" id="UP000034805">
    <property type="component" value="Unassembled WGS sequence"/>
</dbReference>
<accession>A0A0P7WV18</accession>